<comment type="function">
    <text evidence="3">Required for maturation of urease via the functional incorporation of the urease nickel metallocenter.</text>
</comment>
<sequence>MASVDATPPALERAEGAVRIGIAGAGGRSHLQEAYQRGSLKVRFPRQFDTDVPEAVLINTAGGITGGDRFRVDVKVSDGASLTITSQAAEKIYRSAAGEGRIEVGLAVGTGAHLLWLPQETILFDRGRLERGLDVDLAEDSHLLLCEMAILGRAAHGETVRDGYLADRWRIRRGGRLVYADNLKIGGAELASAAGPATLGGGRAFANLLMVGPDAEDAVEAARQGLKDAPASAGASAWNGMLAVRMVAADGNALKPAIIRLCRAIGVRVPRAWSI</sequence>
<keyword evidence="3" id="KW-0996">Nickel insertion</keyword>
<dbReference type="EMBL" id="JAZHOF010000009">
    <property type="protein sequence ID" value="MEJ8573950.1"/>
    <property type="molecule type" value="Genomic_DNA"/>
</dbReference>
<evidence type="ECO:0000256" key="1">
    <source>
        <dbReference type="ARBA" id="ARBA00007177"/>
    </source>
</evidence>
<dbReference type="HAMAP" id="MF_01384">
    <property type="entry name" value="UreD"/>
    <property type="match status" value="1"/>
</dbReference>
<evidence type="ECO:0000313" key="4">
    <source>
        <dbReference type="EMBL" id="MEJ8573950.1"/>
    </source>
</evidence>
<keyword evidence="2 3" id="KW-0143">Chaperone</keyword>
<dbReference type="PANTHER" id="PTHR33643:SF1">
    <property type="entry name" value="UREASE ACCESSORY PROTEIN D"/>
    <property type="match status" value="1"/>
</dbReference>
<gene>
    <name evidence="3" type="primary">ureD</name>
    <name evidence="4" type="ORF">V3328_20855</name>
</gene>
<keyword evidence="3" id="KW-0963">Cytoplasm</keyword>
<comment type="similarity">
    <text evidence="1 3">Belongs to the UreD family.</text>
</comment>
<comment type="subcellular location">
    <subcellularLocation>
        <location evidence="3">Cytoplasm</location>
    </subcellularLocation>
</comment>
<comment type="caution">
    <text evidence="4">The sequence shown here is derived from an EMBL/GenBank/DDBJ whole genome shotgun (WGS) entry which is preliminary data.</text>
</comment>
<comment type="subunit">
    <text evidence="3">UreD, UreF and UreG form a complex that acts as a GTP-hydrolysis-dependent molecular chaperone, activating the urease apoprotein by helping to assemble the nickel containing metallocenter of UreC. The UreE protein probably delivers the nickel.</text>
</comment>
<organism evidence="4 5">
    <name type="scientific">Microbaculum marinum</name>
    <dbReference type="NCBI Taxonomy" id="1764581"/>
    <lineage>
        <taxon>Bacteria</taxon>
        <taxon>Pseudomonadati</taxon>
        <taxon>Pseudomonadota</taxon>
        <taxon>Alphaproteobacteria</taxon>
        <taxon>Hyphomicrobiales</taxon>
        <taxon>Tepidamorphaceae</taxon>
        <taxon>Microbaculum</taxon>
    </lineage>
</organism>
<dbReference type="RefSeq" id="WP_340331645.1">
    <property type="nucleotide sequence ID" value="NZ_JAZHOF010000009.1"/>
</dbReference>
<dbReference type="GO" id="GO:0016151">
    <property type="term" value="F:nickel cation binding"/>
    <property type="evidence" value="ECO:0007669"/>
    <property type="project" value="UniProtKB-UniRule"/>
</dbReference>
<evidence type="ECO:0000256" key="2">
    <source>
        <dbReference type="ARBA" id="ARBA00023186"/>
    </source>
</evidence>
<accession>A0AAW9S090</accession>
<proteinExistence type="inferred from homology"/>
<dbReference type="PANTHER" id="PTHR33643">
    <property type="entry name" value="UREASE ACCESSORY PROTEIN D"/>
    <property type="match status" value="1"/>
</dbReference>
<dbReference type="InterPro" id="IPR002669">
    <property type="entry name" value="UreD"/>
</dbReference>
<reference evidence="4 5" key="1">
    <citation type="submission" date="2024-02" db="EMBL/GenBank/DDBJ databases">
        <title>Genome analysis and characterization of Microbaculum marinisediminis sp. nov., isolated from marine sediment.</title>
        <authorList>
            <person name="Du Z.-J."/>
            <person name="Ye Y.-Q."/>
            <person name="Zhang Z.-R."/>
            <person name="Yuan S.-M."/>
            <person name="Zhang X.-Y."/>
        </authorList>
    </citation>
    <scope>NUCLEOTIDE SEQUENCE [LARGE SCALE GENOMIC DNA]</scope>
    <source>
        <strain evidence="4 5">SDUM1044001</strain>
    </source>
</reference>
<protein>
    <recommendedName>
        <fullName evidence="3">Urease accessory protein UreD</fullName>
    </recommendedName>
</protein>
<dbReference type="Proteomes" id="UP001378188">
    <property type="component" value="Unassembled WGS sequence"/>
</dbReference>
<dbReference type="GO" id="GO:0005737">
    <property type="term" value="C:cytoplasm"/>
    <property type="evidence" value="ECO:0007669"/>
    <property type="project" value="UniProtKB-SubCell"/>
</dbReference>
<evidence type="ECO:0000256" key="3">
    <source>
        <dbReference type="HAMAP-Rule" id="MF_01384"/>
    </source>
</evidence>
<name>A0AAW9S090_9HYPH</name>
<dbReference type="Pfam" id="PF01774">
    <property type="entry name" value="UreD"/>
    <property type="match status" value="1"/>
</dbReference>
<evidence type="ECO:0000313" key="5">
    <source>
        <dbReference type="Proteomes" id="UP001378188"/>
    </source>
</evidence>
<dbReference type="AlphaFoldDB" id="A0AAW9S090"/>
<keyword evidence="5" id="KW-1185">Reference proteome</keyword>